<dbReference type="GO" id="GO:0005829">
    <property type="term" value="C:cytosol"/>
    <property type="evidence" value="ECO:0007669"/>
    <property type="project" value="TreeGrafter"/>
</dbReference>
<feature type="binding site" evidence="11">
    <location>
        <position position="237"/>
    </location>
    <ligand>
        <name>substrate</name>
    </ligand>
</feature>
<dbReference type="EMBL" id="FONA01000012">
    <property type="protein sequence ID" value="SFE48171.1"/>
    <property type="molecule type" value="Genomic_DNA"/>
</dbReference>
<sequence length="401" mass="44661">MPTSTYQLDIKIINMDLNALKSTFEKLYQKPAEAIFFSPGRVNLIGEHTDYNGGYVFPCALSYGTYLLVRKNTENVIRFASENMERKETVALDNISQPLSGDAWMNYPLGVMDQFSKKGIAVKEGLDLFYSGNIPNGAGLSSSASIELVTAVMLNDLFGGNLPMMEMVKLSQNAENQFVGVNCGIMDQFAVGMGKKDHALALKCDTLEWNAVPLKLDGYKIVISNTNKRRGLADSKYNERRAECEQALKELNKEGKFKTLSDIDFDTFNQIFERLSSEVLLRRVRHVITENQRVLDAMKALKNDNIREFGQLMNASHVSLRDDYEVTGPELDALAEEAWKADGVIGSRMTGAGFGGCTVSIVKENKTDDFIKQVGQGYEKRTGLKPLFYIADVGDGARRLM</sequence>
<dbReference type="AlphaFoldDB" id="A0A1I2AW50"/>
<feature type="binding site" evidence="11">
    <location>
        <begin position="47"/>
        <end position="50"/>
    </location>
    <ligand>
        <name>substrate</name>
    </ligand>
</feature>
<comment type="catalytic activity">
    <reaction evidence="11">
        <text>alpha-D-galactose + ATP = alpha-D-galactose 1-phosphate + ADP + H(+)</text>
        <dbReference type="Rhea" id="RHEA:13553"/>
        <dbReference type="ChEBI" id="CHEBI:15378"/>
        <dbReference type="ChEBI" id="CHEBI:28061"/>
        <dbReference type="ChEBI" id="CHEBI:30616"/>
        <dbReference type="ChEBI" id="CHEBI:58336"/>
        <dbReference type="ChEBI" id="CHEBI:456216"/>
        <dbReference type="EC" id="2.7.1.6"/>
    </reaction>
</comment>
<feature type="site" description="Transition state stabilizer" evidence="11">
    <location>
        <position position="41"/>
    </location>
</feature>
<feature type="binding site" evidence="11">
    <location>
        <position position="175"/>
    </location>
    <ligand>
        <name>Mg(2+)</name>
        <dbReference type="ChEBI" id="CHEBI:18420"/>
    </ligand>
</feature>
<dbReference type="GO" id="GO:0004335">
    <property type="term" value="F:galactokinase activity"/>
    <property type="evidence" value="ECO:0007669"/>
    <property type="project" value="UniProtKB-UniRule"/>
</dbReference>
<dbReference type="NCBIfam" id="NF003705">
    <property type="entry name" value="PRK05322.1"/>
    <property type="match status" value="1"/>
</dbReference>
<keyword evidence="6 11" id="KW-0418">Kinase</keyword>
<dbReference type="GO" id="GO:0006012">
    <property type="term" value="P:galactose metabolic process"/>
    <property type="evidence" value="ECO:0007669"/>
    <property type="project" value="UniProtKB-UniRule"/>
</dbReference>
<dbReference type="Pfam" id="PF00288">
    <property type="entry name" value="GHMP_kinases_N"/>
    <property type="match status" value="1"/>
</dbReference>
<feature type="domain" description="GHMP kinase N-terminal" evidence="13">
    <location>
        <begin position="106"/>
        <end position="195"/>
    </location>
</feature>
<dbReference type="InterPro" id="IPR000705">
    <property type="entry name" value="Galactokinase"/>
</dbReference>
<feature type="binding site" evidence="11">
    <location>
        <begin position="137"/>
        <end position="143"/>
    </location>
    <ligand>
        <name>ATP</name>
        <dbReference type="ChEBI" id="CHEBI:30616"/>
    </ligand>
</feature>
<protein>
    <recommendedName>
        <fullName evidence="11 12">Galactokinase</fullName>
        <ecNumber evidence="11 12">2.7.1.6</ecNumber>
    </recommendedName>
    <alternativeName>
        <fullName evidence="11">Galactose kinase</fullName>
    </alternativeName>
</protein>
<keyword evidence="3 11" id="KW-0808">Transferase</keyword>
<gene>
    <name evidence="11" type="primary">galK</name>
    <name evidence="16" type="ORF">SAMN05444380_11217</name>
</gene>
<evidence type="ECO:0000313" key="16">
    <source>
        <dbReference type="EMBL" id="SFE48171.1"/>
    </source>
</evidence>
<comment type="subcellular location">
    <subcellularLocation>
        <location evidence="11">Cytoplasm</location>
    </subcellularLocation>
</comment>
<feature type="active site" description="Proton acceptor" evidence="11">
    <location>
        <position position="187"/>
    </location>
</feature>
<evidence type="ECO:0000256" key="6">
    <source>
        <dbReference type="ARBA" id="ARBA00022777"/>
    </source>
</evidence>
<keyword evidence="4 11" id="KW-0479">Metal-binding</keyword>
<dbReference type="PRINTS" id="PR00473">
    <property type="entry name" value="GALCTOKINASE"/>
</dbReference>
<dbReference type="Gene3D" id="3.30.70.890">
    <property type="entry name" value="GHMP kinase, C-terminal domain"/>
    <property type="match status" value="1"/>
</dbReference>
<keyword evidence="8 11" id="KW-0460">Magnesium</keyword>
<dbReference type="InParanoid" id="A0A1I2AW50"/>
<evidence type="ECO:0000259" key="14">
    <source>
        <dbReference type="Pfam" id="PF08544"/>
    </source>
</evidence>
<dbReference type="InterPro" id="IPR006206">
    <property type="entry name" value="Mevalonate/galactokinase"/>
</dbReference>
<evidence type="ECO:0000259" key="15">
    <source>
        <dbReference type="Pfam" id="PF10509"/>
    </source>
</evidence>
<dbReference type="SUPFAM" id="SSF54211">
    <property type="entry name" value="Ribosomal protein S5 domain 2-like"/>
    <property type="match status" value="1"/>
</dbReference>
<keyword evidence="5 11" id="KW-0547">Nucleotide-binding</keyword>
<evidence type="ECO:0000259" key="13">
    <source>
        <dbReference type="Pfam" id="PF00288"/>
    </source>
</evidence>
<dbReference type="InterPro" id="IPR020568">
    <property type="entry name" value="Ribosomal_Su5_D2-typ_SF"/>
</dbReference>
<dbReference type="Gene3D" id="3.30.230.10">
    <property type="match status" value="1"/>
</dbReference>
<dbReference type="FunFam" id="3.30.230.10:FF:000017">
    <property type="entry name" value="Galactokinase"/>
    <property type="match status" value="1"/>
</dbReference>
<evidence type="ECO:0000256" key="2">
    <source>
        <dbReference type="ARBA" id="ARBA00022490"/>
    </source>
</evidence>
<dbReference type="InterPro" id="IPR006203">
    <property type="entry name" value="GHMP_knse_ATP-bd_CS"/>
</dbReference>
<dbReference type="eggNOG" id="COG0153">
    <property type="taxonomic scope" value="Bacteria"/>
</dbReference>
<dbReference type="PIRSF" id="PIRSF000530">
    <property type="entry name" value="Galactokinase"/>
    <property type="match status" value="1"/>
</dbReference>
<dbReference type="PANTHER" id="PTHR10457:SF7">
    <property type="entry name" value="GALACTOKINASE-RELATED"/>
    <property type="match status" value="1"/>
</dbReference>
<dbReference type="InterPro" id="IPR019539">
    <property type="entry name" value="GalKase_N"/>
</dbReference>
<dbReference type="RefSeq" id="WP_010527425.1">
    <property type="nucleotide sequence ID" value="NZ_AFSL01000044.1"/>
</dbReference>
<evidence type="ECO:0000256" key="12">
    <source>
        <dbReference type="NCBIfam" id="TIGR00131"/>
    </source>
</evidence>
<dbReference type="STRING" id="385682.SAMN05444380_11217"/>
<evidence type="ECO:0000256" key="9">
    <source>
        <dbReference type="ARBA" id="ARBA00023144"/>
    </source>
</evidence>
<comment type="similarity">
    <text evidence="1 11">Belongs to the GHMP kinase family. GalK subfamily.</text>
</comment>
<keyword evidence="7 11" id="KW-0067">ATP-binding</keyword>
<dbReference type="FunFam" id="3.30.70.890:FF:000001">
    <property type="entry name" value="Galactokinase"/>
    <property type="match status" value="1"/>
</dbReference>
<feature type="domain" description="Galactokinase N-terminal" evidence="15">
    <location>
        <begin position="23"/>
        <end position="71"/>
    </location>
</feature>
<dbReference type="FunCoup" id="A0A1I2AW50">
    <property type="interactions" value="395"/>
</dbReference>
<evidence type="ECO:0000256" key="3">
    <source>
        <dbReference type="ARBA" id="ARBA00022679"/>
    </source>
</evidence>
<reference evidence="16 17" key="1">
    <citation type="submission" date="2016-10" db="EMBL/GenBank/DDBJ databases">
        <authorList>
            <person name="de Groot N.N."/>
        </authorList>
    </citation>
    <scope>NUCLEOTIDE SEQUENCE [LARGE SCALE GENOMIC DNA]</scope>
    <source>
        <strain evidence="16 17">DSM 19012</strain>
    </source>
</reference>
<dbReference type="NCBIfam" id="TIGR00131">
    <property type="entry name" value="gal_kin"/>
    <property type="match status" value="1"/>
</dbReference>
<accession>A0A1I2AW50</accession>
<dbReference type="PRINTS" id="PR00959">
    <property type="entry name" value="MEVGALKINASE"/>
</dbReference>
<keyword evidence="17" id="KW-1185">Reference proteome</keyword>
<dbReference type="Proteomes" id="UP000181976">
    <property type="component" value="Unassembled WGS sequence"/>
</dbReference>
<dbReference type="InterPro" id="IPR006204">
    <property type="entry name" value="GHMP_kinase_N_dom"/>
</dbReference>
<feature type="domain" description="GHMP kinase C-terminal" evidence="14">
    <location>
        <begin position="297"/>
        <end position="374"/>
    </location>
</feature>
<dbReference type="InterPro" id="IPR022963">
    <property type="entry name" value="Galactokinase_bac"/>
</dbReference>
<feature type="binding site" evidence="11">
    <location>
        <position position="143"/>
    </location>
    <ligand>
        <name>Mg(2+)</name>
        <dbReference type="ChEBI" id="CHEBI:18420"/>
    </ligand>
</feature>
<keyword evidence="2 11" id="KW-0963">Cytoplasm</keyword>
<dbReference type="UniPathway" id="UPA00214"/>
<dbReference type="InterPro" id="IPR013750">
    <property type="entry name" value="GHMP_kinase_C_dom"/>
</dbReference>
<dbReference type="InterPro" id="IPR019741">
    <property type="entry name" value="Galactokinase_CS"/>
</dbReference>
<evidence type="ECO:0000256" key="5">
    <source>
        <dbReference type="ARBA" id="ARBA00022741"/>
    </source>
</evidence>
<name>A0A1I2AW50_9BACT</name>
<evidence type="ECO:0000256" key="11">
    <source>
        <dbReference type="HAMAP-Rule" id="MF_00246"/>
    </source>
</evidence>
<dbReference type="SUPFAM" id="SSF55060">
    <property type="entry name" value="GHMP Kinase, C-terminal domain"/>
    <property type="match status" value="1"/>
</dbReference>
<dbReference type="HAMAP" id="MF_00246">
    <property type="entry name" value="Galactokinase"/>
    <property type="match status" value="1"/>
</dbReference>
<comment type="function">
    <text evidence="11">Catalyzes the transfer of the gamma-phosphate of ATP to D-galactose to form alpha-D-galactose-1-phosphate (Gal-1-P).</text>
</comment>
<evidence type="ECO:0000313" key="17">
    <source>
        <dbReference type="Proteomes" id="UP000181976"/>
    </source>
</evidence>
<evidence type="ECO:0000256" key="4">
    <source>
        <dbReference type="ARBA" id="ARBA00022723"/>
    </source>
</evidence>
<evidence type="ECO:0000256" key="8">
    <source>
        <dbReference type="ARBA" id="ARBA00022842"/>
    </source>
</evidence>
<dbReference type="PROSITE" id="PS00106">
    <property type="entry name" value="GALACTOKINASE"/>
    <property type="match status" value="1"/>
</dbReference>
<dbReference type="Pfam" id="PF10509">
    <property type="entry name" value="GalKase_gal_bdg"/>
    <property type="match status" value="1"/>
</dbReference>
<proteinExistence type="inferred from homology"/>
<dbReference type="GO" id="GO:0000287">
    <property type="term" value="F:magnesium ion binding"/>
    <property type="evidence" value="ECO:0007669"/>
    <property type="project" value="UniProtKB-UniRule"/>
</dbReference>
<organism evidence="16 17">
    <name type="scientific">Thermophagus xiamenensis</name>
    <dbReference type="NCBI Taxonomy" id="385682"/>
    <lineage>
        <taxon>Bacteria</taxon>
        <taxon>Pseudomonadati</taxon>
        <taxon>Bacteroidota</taxon>
        <taxon>Bacteroidia</taxon>
        <taxon>Marinilabiliales</taxon>
        <taxon>Marinilabiliaceae</taxon>
        <taxon>Thermophagus</taxon>
    </lineage>
</organism>
<dbReference type="GO" id="GO:0005524">
    <property type="term" value="F:ATP binding"/>
    <property type="evidence" value="ECO:0007669"/>
    <property type="project" value="UniProtKB-UniRule"/>
</dbReference>
<evidence type="ECO:0000256" key="7">
    <source>
        <dbReference type="ARBA" id="ARBA00022840"/>
    </source>
</evidence>
<comment type="pathway">
    <text evidence="11">Carbohydrate metabolism; galactose metabolism.</text>
</comment>
<dbReference type="Pfam" id="PF08544">
    <property type="entry name" value="GHMP_kinases_C"/>
    <property type="match status" value="1"/>
</dbReference>
<dbReference type="InterPro" id="IPR036554">
    <property type="entry name" value="GHMP_kinase_C_sf"/>
</dbReference>
<dbReference type="PANTHER" id="PTHR10457">
    <property type="entry name" value="MEVALONATE KINASE/GALACTOKINASE"/>
    <property type="match status" value="1"/>
</dbReference>
<evidence type="ECO:0000256" key="10">
    <source>
        <dbReference type="ARBA" id="ARBA00023277"/>
    </source>
</evidence>
<dbReference type="EC" id="2.7.1.6" evidence="11 12"/>
<feature type="binding site" evidence="11">
    <location>
        <position position="81"/>
    </location>
    <ligand>
        <name>ATP</name>
        <dbReference type="ChEBI" id="CHEBI:30616"/>
    </ligand>
</feature>
<evidence type="ECO:0000256" key="1">
    <source>
        <dbReference type="ARBA" id="ARBA00006566"/>
    </source>
</evidence>
<dbReference type="PROSITE" id="PS00627">
    <property type="entry name" value="GHMP_KINASES_ATP"/>
    <property type="match status" value="1"/>
</dbReference>
<keyword evidence="9 11" id="KW-0299">Galactose metabolism</keyword>
<keyword evidence="10 11" id="KW-0119">Carbohydrate metabolism</keyword>
<dbReference type="InterPro" id="IPR014721">
    <property type="entry name" value="Ribsml_uS5_D2-typ_fold_subgr"/>
</dbReference>